<dbReference type="Proteomes" id="UP000054007">
    <property type="component" value="Unassembled WGS sequence"/>
</dbReference>
<feature type="domain" description="Dienelactone hydrolase" evidence="1">
    <location>
        <begin position="26"/>
        <end position="265"/>
    </location>
</feature>
<evidence type="ECO:0000313" key="2">
    <source>
        <dbReference type="EMBL" id="KIY64969.1"/>
    </source>
</evidence>
<dbReference type="InterPro" id="IPR002925">
    <property type="entry name" value="Dienelactn_hydro"/>
</dbReference>
<dbReference type="SUPFAM" id="SSF53474">
    <property type="entry name" value="alpha/beta-Hydrolases"/>
    <property type="match status" value="1"/>
</dbReference>
<dbReference type="PANTHER" id="PTHR17630:SF44">
    <property type="entry name" value="PROTEIN AIM2"/>
    <property type="match status" value="1"/>
</dbReference>
<accession>A0A0D7B457</accession>
<keyword evidence="2" id="KW-0378">Hydrolase</keyword>
<organism evidence="2 3">
    <name type="scientific">Cylindrobasidium torrendii FP15055 ss-10</name>
    <dbReference type="NCBI Taxonomy" id="1314674"/>
    <lineage>
        <taxon>Eukaryota</taxon>
        <taxon>Fungi</taxon>
        <taxon>Dikarya</taxon>
        <taxon>Basidiomycota</taxon>
        <taxon>Agaricomycotina</taxon>
        <taxon>Agaricomycetes</taxon>
        <taxon>Agaricomycetidae</taxon>
        <taxon>Agaricales</taxon>
        <taxon>Marasmiineae</taxon>
        <taxon>Physalacriaceae</taxon>
        <taxon>Cylindrobasidium</taxon>
    </lineage>
</organism>
<sequence length="268" mass="29500">MSCPDCFRGVAFDTELRGVLTDVEGAYLATPKGETSSTTHAVIVLTDIFGLQLPNAKVLADLYAEQLGCDVWVPDLFGGKAPVTPDAMRLPVRAGDRFSIWEWIKVAFAVLPSAFALYQQRPVVTDVRLKTFLSKLKEKKSYQRLGAVGFCYGGTTAVRFASTDTFSTVVVCHPGKLTEAELHAMKVPCSWVLAEDDLLFPPKNRLAAEAEFAGRVGKDNYVQYEFAEYKGTTHGFAARPNLEFPDIKEGFEGAQAQIVSWFKKTLLA</sequence>
<dbReference type="OrthoDB" id="10019231at2759"/>
<evidence type="ECO:0000259" key="1">
    <source>
        <dbReference type="Pfam" id="PF01738"/>
    </source>
</evidence>
<name>A0A0D7B457_9AGAR</name>
<dbReference type="EMBL" id="KN880610">
    <property type="protein sequence ID" value="KIY64969.1"/>
    <property type="molecule type" value="Genomic_DNA"/>
</dbReference>
<evidence type="ECO:0000313" key="3">
    <source>
        <dbReference type="Proteomes" id="UP000054007"/>
    </source>
</evidence>
<dbReference type="Gene3D" id="3.40.50.1820">
    <property type="entry name" value="alpha/beta hydrolase"/>
    <property type="match status" value="1"/>
</dbReference>
<dbReference type="PANTHER" id="PTHR17630">
    <property type="entry name" value="DIENELACTONE HYDROLASE"/>
    <property type="match status" value="1"/>
</dbReference>
<protein>
    <submittedName>
        <fullName evidence="2">Dienelactone hydrolase endo-1,3,1,4-beta-D-glucanase</fullName>
    </submittedName>
</protein>
<keyword evidence="3" id="KW-1185">Reference proteome</keyword>
<dbReference type="InterPro" id="IPR029058">
    <property type="entry name" value="AB_hydrolase_fold"/>
</dbReference>
<dbReference type="GO" id="GO:0016787">
    <property type="term" value="F:hydrolase activity"/>
    <property type="evidence" value="ECO:0007669"/>
    <property type="project" value="UniProtKB-KW"/>
</dbReference>
<dbReference type="AlphaFoldDB" id="A0A0D7B457"/>
<reference evidence="2 3" key="1">
    <citation type="journal article" date="2015" name="Fungal Genet. Biol.">
        <title>Evolution of novel wood decay mechanisms in Agaricales revealed by the genome sequences of Fistulina hepatica and Cylindrobasidium torrendii.</title>
        <authorList>
            <person name="Floudas D."/>
            <person name="Held B.W."/>
            <person name="Riley R."/>
            <person name="Nagy L.G."/>
            <person name="Koehler G."/>
            <person name="Ransdell A.S."/>
            <person name="Younus H."/>
            <person name="Chow J."/>
            <person name="Chiniquy J."/>
            <person name="Lipzen A."/>
            <person name="Tritt A."/>
            <person name="Sun H."/>
            <person name="Haridas S."/>
            <person name="LaButti K."/>
            <person name="Ohm R.A."/>
            <person name="Kues U."/>
            <person name="Blanchette R.A."/>
            <person name="Grigoriev I.V."/>
            <person name="Minto R.E."/>
            <person name="Hibbett D.S."/>
        </authorList>
    </citation>
    <scope>NUCLEOTIDE SEQUENCE [LARGE SCALE GENOMIC DNA]</scope>
    <source>
        <strain evidence="2 3">FP15055 ss-10</strain>
    </source>
</reference>
<proteinExistence type="predicted"/>
<dbReference type="STRING" id="1314674.A0A0D7B457"/>
<gene>
    <name evidence="2" type="ORF">CYLTODRAFT_80524</name>
</gene>
<dbReference type="Pfam" id="PF01738">
    <property type="entry name" value="DLH"/>
    <property type="match status" value="1"/>
</dbReference>